<dbReference type="Pfam" id="PF20684">
    <property type="entry name" value="Fung_rhodopsin"/>
    <property type="match status" value="1"/>
</dbReference>
<evidence type="ECO:0000256" key="3">
    <source>
        <dbReference type="ARBA" id="ARBA00022989"/>
    </source>
</evidence>
<feature type="transmembrane region" description="Helical" evidence="6">
    <location>
        <begin position="85"/>
        <end position="105"/>
    </location>
</feature>
<reference evidence="8 9" key="1">
    <citation type="submission" date="2024-02" db="EMBL/GenBank/DDBJ databases">
        <title>A draft genome for the cacao thread blight pathogen Marasmius crinis-equi.</title>
        <authorList>
            <person name="Cohen S.P."/>
            <person name="Baruah I.K."/>
            <person name="Amoako-Attah I."/>
            <person name="Bukari Y."/>
            <person name="Meinhardt L.W."/>
            <person name="Bailey B.A."/>
        </authorList>
    </citation>
    <scope>NUCLEOTIDE SEQUENCE [LARGE SCALE GENOMIC DNA]</scope>
    <source>
        <strain evidence="8 9">GH-76</strain>
    </source>
</reference>
<evidence type="ECO:0000256" key="5">
    <source>
        <dbReference type="ARBA" id="ARBA00038359"/>
    </source>
</evidence>
<dbReference type="InterPro" id="IPR052337">
    <property type="entry name" value="SAT4-like"/>
</dbReference>
<organism evidence="8 9">
    <name type="scientific">Marasmius crinis-equi</name>
    <dbReference type="NCBI Taxonomy" id="585013"/>
    <lineage>
        <taxon>Eukaryota</taxon>
        <taxon>Fungi</taxon>
        <taxon>Dikarya</taxon>
        <taxon>Basidiomycota</taxon>
        <taxon>Agaricomycotina</taxon>
        <taxon>Agaricomycetes</taxon>
        <taxon>Agaricomycetidae</taxon>
        <taxon>Agaricales</taxon>
        <taxon>Marasmiineae</taxon>
        <taxon>Marasmiaceae</taxon>
        <taxon>Marasmius</taxon>
    </lineage>
</organism>
<dbReference type="PANTHER" id="PTHR33048">
    <property type="entry name" value="PTH11-LIKE INTEGRAL MEMBRANE PROTEIN (AFU_ORTHOLOGUE AFUA_5G11245)"/>
    <property type="match status" value="1"/>
</dbReference>
<protein>
    <recommendedName>
        <fullName evidence="7">Rhodopsin domain-containing protein</fullName>
    </recommendedName>
</protein>
<evidence type="ECO:0000256" key="2">
    <source>
        <dbReference type="ARBA" id="ARBA00022692"/>
    </source>
</evidence>
<evidence type="ECO:0000256" key="6">
    <source>
        <dbReference type="SAM" id="Phobius"/>
    </source>
</evidence>
<keyword evidence="2 6" id="KW-0812">Transmembrane</keyword>
<keyword evidence="4 6" id="KW-0472">Membrane</keyword>
<evidence type="ECO:0000313" key="9">
    <source>
        <dbReference type="Proteomes" id="UP001465976"/>
    </source>
</evidence>
<evidence type="ECO:0000256" key="4">
    <source>
        <dbReference type="ARBA" id="ARBA00023136"/>
    </source>
</evidence>
<accession>A0ABR3FEU2</accession>
<dbReference type="InterPro" id="IPR049326">
    <property type="entry name" value="Rhodopsin_dom_fungi"/>
</dbReference>
<dbReference type="PANTHER" id="PTHR33048:SF146">
    <property type="entry name" value="INTEGRAL MEMBRANE PROTEIN"/>
    <property type="match status" value="1"/>
</dbReference>
<comment type="similarity">
    <text evidence="5">Belongs to the SAT4 family.</text>
</comment>
<feature type="transmembrane region" description="Helical" evidence="6">
    <location>
        <begin position="167"/>
        <end position="192"/>
    </location>
</feature>
<proteinExistence type="inferred from homology"/>
<evidence type="ECO:0000259" key="7">
    <source>
        <dbReference type="Pfam" id="PF20684"/>
    </source>
</evidence>
<comment type="caution">
    <text evidence="8">The sequence shown here is derived from an EMBL/GenBank/DDBJ whole genome shotgun (WGS) entry which is preliminary data.</text>
</comment>
<gene>
    <name evidence="8" type="ORF">V5O48_008111</name>
</gene>
<feature type="transmembrane region" description="Helical" evidence="6">
    <location>
        <begin position="125"/>
        <end position="147"/>
    </location>
</feature>
<evidence type="ECO:0000256" key="1">
    <source>
        <dbReference type="ARBA" id="ARBA00004141"/>
    </source>
</evidence>
<feature type="transmembrane region" description="Helical" evidence="6">
    <location>
        <begin position="49"/>
        <end position="65"/>
    </location>
</feature>
<feature type="transmembrane region" description="Helical" evidence="6">
    <location>
        <begin position="204"/>
        <end position="227"/>
    </location>
</feature>
<feature type="transmembrane region" description="Helical" evidence="6">
    <location>
        <begin position="15"/>
        <end position="37"/>
    </location>
</feature>
<keyword evidence="9" id="KW-1185">Reference proteome</keyword>
<evidence type="ECO:0000313" key="8">
    <source>
        <dbReference type="EMBL" id="KAL0573847.1"/>
    </source>
</evidence>
<sequence length="351" mass="39116">MDKQTGGPANPFDTLSGRVVITVFHSFAILLTLYRLFHRVRIHRFSWDDWLAFLALLLMGFYAGSDWMRLKLVHSNDTNDPSEHARLLIILLTVNMSLSTAIIWCCRSSLALSIMRILPPGRRRIMSLVLAFTFFLVGSLLIIFGRTTCSASRGGEPRMLKCDGGKALYIATAISDIISSILLVALPLHCLWRASNLAQNERRLIMILFTSTVLTLVACLVNAVYIAKRDAFGITYSAKLEASISLTVCNLVVVVTSLYRTFIRNHDEADLEASSSRSPATPHPSITNEMRVRPELDTTSYKSNSDLFELTRISDIYSLYPDLDLNEHTTHTEGTATHVHDCTSSDSSPKG</sequence>
<feature type="domain" description="Rhodopsin" evidence="7">
    <location>
        <begin position="35"/>
        <end position="254"/>
    </location>
</feature>
<comment type="subcellular location">
    <subcellularLocation>
        <location evidence="1">Membrane</location>
        <topology evidence="1">Multi-pass membrane protein</topology>
    </subcellularLocation>
</comment>
<keyword evidence="3 6" id="KW-1133">Transmembrane helix</keyword>
<dbReference type="Proteomes" id="UP001465976">
    <property type="component" value="Unassembled WGS sequence"/>
</dbReference>
<feature type="transmembrane region" description="Helical" evidence="6">
    <location>
        <begin position="242"/>
        <end position="259"/>
    </location>
</feature>
<name>A0ABR3FEU2_9AGAR</name>
<dbReference type="EMBL" id="JBAHYK010000455">
    <property type="protein sequence ID" value="KAL0573847.1"/>
    <property type="molecule type" value="Genomic_DNA"/>
</dbReference>